<sequence>MTGSVSMKIVGDEDKKRLDEDKVTGDEIGISREGINVVKDNELKINMISNDRIGGREITLQAQRGLKLQEQQYCQVSAVCWQQFLHVTSIKVLLVENDDSTRHVVSALLRNCNYEEQSGITYDIGYLKVGV</sequence>
<organism evidence="1 2">
    <name type="scientific">Solanum verrucosum</name>
    <dbReference type="NCBI Taxonomy" id="315347"/>
    <lineage>
        <taxon>Eukaryota</taxon>
        <taxon>Viridiplantae</taxon>
        <taxon>Streptophyta</taxon>
        <taxon>Embryophyta</taxon>
        <taxon>Tracheophyta</taxon>
        <taxon>Spermatophyta</taxon>
        <taxon>Magnoliopsida</taxon>
        <taxon>eudicotyledons</taxon>
        <taxon>Gunneridae</taxon>
        <taxon>Pentapetalae</taxon>
        <taxon>asterids</taxon>
        <taxon>lamiids</taxon>
        <taxon>Solanales</taxon>
        <taxon>Solanaceae</taxon>
        <taxon>Solanoideae</taxon>
        <taxon>Solaneae</taxon>
        <taxon>Solanum</taxon>
    </lineage>
</organism>
<dbReference type="AlphaFoldDB" id="A0AAF0USP8"/>
<protein>
    <submittedName>
        <fullName evidence="1">Uncharacterized protein</fullName>
    </submittedName>
</protein>
<dbReference type="Proteomes" id="UP001234989">
    <property type="component" value="Chromosome 10"/>
</dbReference>
<evidence type="ECO:0000313" key="2">
    <source>
        <dbReference type="Proteomes" id="UP001234989"/>
    </source>
</evidence>
<dbReference type="EMBL" id="CP133621">
    <property type="protein sequence ID" value="WMV52060.1"/>
    <property type="molecule type" value="Genomic_DNA"/>
</dbReference>
<proteinExistence type="predicted"/>
<name>A0AAF0USP8_SOLVR</name>
<evidence type="ECO:0000313" key="1">
    <source>
        <dbReference type="EMBL" id="WMV52060.1"/>
    </source>
</evidence>
<gene>
    <name evidence="1" type="ORF">MTR67_045445</name>
</gene>
<reference evidence="1" key="1">
    <citation type="submission" date="2023-08" db="EMBL/GenBank/DDBJ databases">
        <title>A de novo genome assembly of Solanum verrucosum Schlechtendal, a Mexican diploid species geographically isolated from the other diploid A-genome species in potato relatives.</title>
        <authorList>
            <person name="Hosaka K."/>
        </authorList>
    </citation>
    <scope>NUCLEOTIDE SEQUENCE</scope>
    <source>
        <tissue evidence="1">Young leaves</tissue>
    </source>
</reference>
<keyword evidence="2" id="KW-1185">Reference proteome</keyword>
<accession>A0AAF0USP8</accession>